<evidence type="ECO:0000313" key="4">
    <source>
        <dbReference type="EMBL" id="NGO64572.1"/>
    </source>
</evidence>
<dbReference type="Pfam" id="PF00106">
    <property type="entry name" value="adh_short"/>
    <property type="match status" value="1"/>
</dbReference>
<dbReference type="GO" id="GO:0016491">
    <property type="term" value="F:oxidoreductase activity"/>
    <property type="evidence" value="ECO:0007669"/>
    <property type="project" value="UniProtKB-KW"/>
</dbReference>
<proteinExistence type="inferred from homology"/>
<comment type="caution">
    <text evidence="4">The sequence shown here is derived from an EMBL/GenBank/DDBJ whole genome shotgun (WGS) entry which is preliminary data.</text>
</comment>
<dbReference type="PANTHER" id="PTHR43639">
    <property type="entry name" value="OXIDOREDUCTASE, SHORT-CHAIN DEHYDROGENASE/REDUCTASE FAMILY (AFU_ORTHOLOGUE AFUA_5G02870)"/>
    <property type="match status" value="1"/>
</dbReference>
<evidence type="ECO:0000256" key="2">
    <source>
        <dbReference type="ARBA" id="ARBA00023002"/>
    </source>
</evidence>
<dbReference type="InterPro" id="IPR036291">
    <property type="entry name" value="NAD(P)-bd_dom_sf"/>
</dbReference>
<dbReference type="PRINTS" id="PR00080">
    <property type="entry name" value="SDRFAMILY"/>
</dbReference>
<dbReference type="SUPFAM" id="SSF51735">
    <property type="entry name" value="NAD(P)-binding Rossmann-fold domains"/>
    <property type="match status" value="1"/>
</dbReference>
<gene>
    <name evidence="4" type="ORF">G6N76_12935</name>
</gene>
<dbReference type="Proteomes" id="UP000477849">
    <property type="component" value="Unassembled WGS sequence"/>
</dbReference>
<dbReference type="RefSeq" id="WP_163904677.1">
    <property type="nucleotide sequence ID" value="NZ_CP048427.1"/>
</dbReference>
<evidence type="ECO:0000313" key="5">
    <source>
        <dbReference type="Proteomes" id="UP000477849"/>
    </source>
</evidence>
<dbReference type="PANTHER" id="PTHR43639:SF1">
    <property type="entry name" value="SHORT-CHAIN DEHYDROGENASE_REDUCTASE FAMILY PROTEIN"/>
    <property type="match status" value="1"/>
</dbReference>
<evidence type="ECO:0000256" key="1">
    <source>
        <dbReference type="ARBA" id="ARBA00006484"/>
    </source>
</evidence>
<keyword evidence="2" id="KW-0560">Oxidoreductase</keyword>
<name>A0A6M1RT23_9HYPH</name>
<accession>A0A6M1RT23</accession>
<dbReference type="AlphaFoldDB" id="A0A6M1RT23"/>
<dbReference type="Gene3D" id="3.40.50.720">
    <property type="entry name" value="NAD(P)-binding Rossmann-like Domain"/>
    <property type="match status" value="1"/>
</dbReference>
<sequence length="255" mass="27408">MKASIPKTALVTGSAKRLGAAIAEDLARHDFAIAIHGNGSFAEAEELAARLRAEGCKAIALKADLCDAYETAELMRMATAELGPVGLLVNNASVFLEDSAENFNADHFSQHFDLHVRAPSILSAALLQQLPPDAHGLIVNIIDQRVLALTPRFFSYTLSKSALMTATHTMAQAFAPRVRVNAIGPGPTLKSARQAEADFQAQIDALPLEQGPRLEEFGRTIRFLFDTPSITGQMIALDGGQHLAWRVPGATEINE</sequence>
<reference evidence="4 5" key="1">
    <citation type="submission" date="2020-02" db="EMBL/GenBank/DDBJ databases">
        <title>Genome sequence of the type strain CCBAU10050 of Rhizobium daejeonense.</title>
        <authorList>
            <person name="Gao J."/>
            <person name="Sun J."/>
        </authorList>
    </citation>
    <scope>NUCLEOTIDE SEQUENCE [LARGE SCALE GENOMIC DNA]</scope>
    <source>
        <strain evidence="4 5">CCBAU10050</strain>
    </source>
</reference>
<evidence type="ECO:0000256" key="3">
    <source>
        <dbReference type="RuleBase" id="RU000363"/>
    </source>
</evidence>
<dbReference type="NCBIfam" id="NF006597">
    <property type="entry name" value="PRK09134.1"/>
    <property type="match status" value="1"/>
</dbReference>
<dbReference type="PRINTS" id="PR00081">
    <property type="entry name" value="GDHRDH"/>
</dbReference>
<dbReference type="EMBL" id="JAAKZH010000003">
    <property type="protein sequence ID" value="NGO64572.1"/>
    <property type="molecule type" value="Genomic_DNA"/>
</dbReference>
<keyword evidence="5" id="KW-1185">Reference proteome</keyword>
<protein>
    <submittedName>
        <fullName evidence="4">SDR family oxidoreductase</fullName>
    </submittedName>
</protein>
<dbReference type="InterPro" id="IPR002347">
    <property type="entry name" value="SDR_fam"/>
</dbReference>
<organism evidence="4 5">
    <name type="scientific">Rhizobium daejeonense</name>
    <dbReference type="NCBI Taxonomy" id="240521"/>
    <lineage>
        <taxon>Bacteria</taxon>
        <taxon>Pseudomonadati</taxon>
        <taxon>Pseudomonadota</taxon>
        <taxon>Alphaproteobacteria</taxon>
        <taxon>Hyphomicrobiales</taxon>
        <taxon>Rhizobiaceae</taxon>
        <taxon>Rhizobium/Agrobacterium group</taxon>
        <taxon>Rhizobium</taxon>
    </lineage>
</organism>
<comment type="similarity">
    <text evidence="1 3">Belongs to the short-chain dehydrogenases/reductases (SDR) family.</text>
</comment>